<dbReference type="OrthoDB" id="1090083at2"/>
<proteinExistence type="predicted"/>
<protein>
    <submittedName>
        <fullName evidence="1">Uncharacterized protein</fullName>
    </submittedName>
</protein>
<comment type="caution">
    <text evidence="1">The sequence shown here is derived from an EMBL/GenBank/DDBJ whole genome shotgun (WGS) entry which is preliminary data.</text>
</comment>
<name>A0A2V3PNT7_9BACT</name>
<keyword evidence="2" id="KW-1185">Reference proteome</keyword>
<evidence type="ECO:0000313" key="1">
    <source>
        <dbReference type="EMBL" id="PXV63764.1"/>
    </source>
</evidence>
<dbReference type="AlphaFoldDB" id="A0A2V3PNT7"/>
<gene>
    <name evidence="1" type="ORF">CLV62_11213</name>
</gene>
<organism evidence="1 2">
    <name type="scientific">Dysgonomonas alginatilytica</name>
    <dbReference type="NCBI Taxonomy" id="1605892"/>
    <lineage>
        <taxon>Bacteria</taxon>
        <taxon>Pseudomonadati</taxon>
        <taxon>Bacteroidota</taxon>
        <taxon>Bacteroidia</taxon>
        <taxon>Bacteroidales</taxon>
        <taxon>Dysgonomonadaceae</taxon>
        <taxon>Dysgonomonas</taxon>
    </lineage>
</organism>
<sequence>MNTGNTQYTKRNILKRMQKFAVILLGVKSVKELDPMVLLFIQSLAEEVYKLAGQINSIESRLLEKLSGILIPDMYISPRPAHAILHASPLERSCLLTQESGFFIDKYQHKDGVLNKQSFYPVCNTLLKKGGIRYIIINGLLHSTDTDSSKTLICHPDRSENTDANTCWIGLELDSSIPNLKNLSFYFDFPYIENKKEYLGLLPYLRWSLNGTPLKIEQGLYTIPSEYNNKDIALFSNSALDLSHTVNESILSFYHRQFITVADDTDINSCRQAFPENLKVFYPQSITSDISKPLVWLEIKFPSAFSTAVIEQMTININAFPVANKRLCTLNTGVNEFSQVVPLRTDNNESFLFVQSLTDTKGREYYELPFKNTPQKEYRSYSLRRGGIERYDSRDAKEFLINLTNRMQSRATFLTDKSDNDEDSKEIQQQIQLLVNYLKKETQEYKDSREPGTYIITDCIDNDEVLFVKYWATNCEKVNGIRNGTVLESNSGLEFDSSSIRLLTTTAGGKSAPRSAAKTSMLRQTLLSRTVLVTNNDIKKYCLSEFRDTVSKVRISKGYMEYPGQEYSFLRTIDVYLTPHKRLNKLFHQQDTEFIRQKLVKHSPATYYYRILIEE</sequence>
<dbReference type="EMBL" id="QICL01000012">
    <property type="protein sequence ID" value="PXV63764.1"/>
    <property type="molecule type" value="Genomic_DNA"/>
</dbReference>
<evidence type="ECO:0000313" key="2">
    <source>
        <dbReference type="Proteomes" id="UP000247973"/>
    </source>
</evidence>
<dbReference type="RefSeq" id="WP_110310736.1">
    <property type="nucleotide sequence ID" value="NZ_QICL01000012.1"/>
</dbReference>
<reference evidence="1 2" key="1">
    <citation type="submission" date="2018-03" db="EMBL/GenBank/DDBJ databases">
        <title>Genomic Encyclopedia of Archaeal and Bacterial Type Strains, Phase II (KMG-II): from individual species to whole genera.</title>
        <authorList>
            <person name="Goeker M."/>
        </authorList>
    </citation>
    <scope>NUCLEOTIDE SEQUENCE [LARGE SCALE GENOMIC DNA]</scope>
    <source>
        <strain evidence="1 2">DSM 100214</strain>
    </source>
</reference>
<accession>A0A2V3PNT7</accession>
<dbReference type="Proteomes" id="UP000247973">
    <property type="component" value="Unassembled WGS sequence"/>
</dbReference>